<evidence type="ECO:0000313" key="2">
    <source>
        <dbReference type="Proteomes" id="UP001177021"/>
    </source>
</evidence>
<gene>
    <name evidence="1" type="ORF">MILVUS5_LOCUS11462</name>
</gene>
<dbReference type="Proteomes" id="UP001177021">
    <property type="component" value="Unassembled WGS sequence"/>
</dbReference>
<organism evidence="1 2">
    <name type="scientific">Trifolium pratense</name>
    <name type="common">Red clover</name>
    <dbReference type="NCBI Taxonomy" id="57577"/>
    <lineage>
        <taxon>Eukaryota</taxon>
        <taxon>Viridiplantae</taxon>
        <taxon>Streptophyta</taxon>
        <taxon>Embryophyta</taxon>
        <taxon>Tracheophyta</taxon>
        <taxon>Spermatophyta</taxon>
        <taxon>Magnoliopsida</taxon>
        <taxon>eudicotyledons</taxon>
        <taxon>Gunneridae</taxon>
        <taxon>Pentapetalae</taxon>
        <taxon>rosids</taxon>
        <taxon>fabids</taxon>
        <taxon>Fabales</taxon>
        <taxon>Fabaceae</taxon>
        <taxon>Papilionoideae</taxon>
        <taxon>50 kb inversion clade</taxon>
        <taxon>NPAAA clade</taxon>
        <taxon>Hologalegina</taxon>
        <taxon>IRL clade</taxon>
        <taxon>Trifolieae</taxon>
        <taxon>Trifolium</taxon>
    </lineage>
</organism>
<keyword evidence="2" id="KW-1185">Reference proteome</keyword>
<evidence type="ECO:0000313" key="1">
    <source>
        <dbReference type="EMBL" id="CAJ2641904.1"/>
    </source>
</evidence>
<protein>
    <submittedName>
        <fullName evidence="1">Uncharacterized protein</fullName>
    </submittedName>
</protein>
<dbReference type="EMBL" id="CASHSV030000024">
    <property type="protein sequence ID" value="CAJ2641904.1"/>
    <property type="molecule type" value="Genomic_DNA"/>
</dbReference>
<sequence length="962" mass="111227">MDCSEEGKTTLGTYVLREEANVWWKNAKLRLGPGGMAIPWAMFKREFLIKYFPVDVKNKKVVEFMELKQGNMTVADYAVKFETLCAFSPHYNTMEAENDKCVKFESGLRPDIKHMIGFSQIRDFATLGHKSIICKKPKKAMGKVFALSGEDASLEDNLIRGTCFIYDTPLIAIIDTGATHSFISLDCAKRLSIPLTDMMGRMEIETPANGSVITRQVCRNCPVTIFDKHFGGVKIEELPIVCEFPDVFPDDISDVPPKREVEFSIDLVPGTSPISMAPYRMSASELNELKKQLEELLEKRFVRPSVSPWGAPVLLVKKKDGSMRLCIDYRQLNKVTIKNRYPLPRIDDLMDQLVGACVFSKIDLRSGYHQIRVKTEDIPKTAFRTRYGHYEYSVMPFGVTNAPGVFMEYMNRIFHSFLDRFVVVFIDDILIYSKSEEEHEEHLRIVLQVLKEKKLKGTLVPKLAEIYVEQIVKLHGIPTSIISDRDPRFTSRFWESLQEALGTKLRLSSAYHPQTDGQSERTIQSLEDLLRACVLEQNVNWDSCLPLVEFTYNNSYHSSIGMAPFEALYGRRCRTPLCWYETGEGAILGPEIVQETTEKIRMIREKMKASQRRALKSRKLTSRFIGPFEILKRVGKVAYRIALPPSLANLHDVFHVSQLRKYVSDPTHVIESDDVQVRDDLTIETVPLRIEGREVKRLRNKEIASVKVVWGGPAEWNRANLTKLLWNIHNKADSLWIRWIHSYYIKHDQLMTMPVKPSCSWILKAILKQREVLPNIQGWEHMKGKTITMKVYKVLREDYPLVDWKTVMYQNIARPRAVFIFWLACHSRLATKDRLLKIGLTVNLQCCFCTQEETINHLFFGCTELKHIWQKVLRWLQVDHVPMEWSAELRWITKHSKGKGWKAQLVKSAAAETIYALWKYRNDVCFGNKVYNTNIDEDIINTIVYRGWRNAKLREHVAHLLI</sequence>
<accession>A0ACB0JDL9</accession>
<comment type="caution">
    <text evidence="1">The sequence shown here is derived from an EMBL/GenBank/DDBJ whole genome shotgun (WGS) entry which is preliminary data.</text>
</comment>
<name>A0ACB0JDL9_TRIPR</name>
<proteinExistence type="predicted"/>
<reference evidence="1" key="1">
    <citation type="submission" date="2023-10" db="EMBL/GenBank/DDBJ databases">
        <authorList>
            <person name="Rodriguez Cubillos JULIANA M."/>
            <person name="De Vega J."/>
        </authorList>
    </citation>
    <scope>NUCLEOTIDE SEQUENCE</scope>
</reference>